<dbReference type="InterPro" id="IPR052557">
    <property type="entry name" value="CAP/Cytokinesis_protein"/>
</dbReference>
<dbReference type="PANTHER" id="PTHR46333:SF2">
    <property type="entry name" value="CYTOKINESIS PROTEIN 3"/>
    <property type="match status" value="1"/>
</dbReference>
<reference evidence="2 3" key="1">
    <citation type="submission" date="2019-02" db="EMBL/GenBank/DDBJ databases">
        <authorList>
            <person name="Goldberg S.R."/>
            <person name="Haltli B.A."/>
            <person name="Correa H."/>
            <person name="Russell K.G."/>
        </authorList>
    </citation>
    <scope>NUCLEOTIDE SEQUENCE [LARGE SCALE GENOMIC DNA]</scope>
    <source>
        <strain evidence="2 3">JCM 16186</strain>
    </source>
</reference>
<proteinExistence type="predicted"/>
<organism evidence="2 3">
    <name type="scientific">Fulvivirga kasyanovii</name>
    <dbReference type="NCBI Taxonomy" id="396812"/>
    <lineage>
        <taxon>Bacteria</taxon>
        <taxon>Pseudomonadati</taxon>
        <taxon>Bacteroidota</taxon>
        <taxon>Cytophagia</taxon>
        <taxon>Cytophagales</taxon>
        <taxon>Fulvivirgaceae</taxon>
        <taxon>Fulvivirga</taxon>
    </lineage>
</organism>
<evidence type="ECO:0000313" key="3">
    <source>
        <dbReference type="Proteomes" id="UP000798808"/>
    </source>
</evidence>
<dbReference type="RefSeq" id="WP_155170071.1">
    <property type="nucleotide sequence ID" value="NZ_SMLW01000389.1"/>
</dbReference>
<accession>A0ABW9RM50</accession>
<dbReference type="SMART" id="SM00460">
    <property type="entry name" value="TGc"/>
    <property type="match status" value="1"/>
</dbReference>
<feature type="domain" description="Transglutaminase-like" evidence="1">
    <location>
        <begin position="102"/>
        <end position="168"/>
    </location>
</feature>
<dbReference type="SUPFAM" id="SSF54001">
    <property type="entry name" value="Cysteine proteinases"/>
    <property type="match status" value="1"/>
</dbReference>
<dbReference type="Gene3D" id="3.10.620.30">
    <property type="match status" value="1"/>
</dbReference>
<comment type="caution">
    <text evidence="2">The sequence shown here is derived from an EMBL/GenBank/DDBJ whole genome shotgun (WGS) entry which is preliminary data.</text>
</comment>
<name>A0ABW9RM50_9BACT</name>
<dbReference type="Proteomes" id="UP000798808">
    <property type="component" value="Unassembled WGS sequence"/>
</dbReference>
<feature type="non-terminal residue" evidence="2">
    <location>
        <position position="1"/>
    </location>
</feature>
<sequence>AVEVSAQPDYPDMDVLGKADSIASLYPKHTLTDLKSLSQKLTEPLSTDTEKFRAIYRWVCSNIENDYGLYTKNKKQREKLRGNAEELHAWNESFGPRVFRKLLDEQKTVCTGYAYLIRELAKHADIPCEIINGYGRTAQANVGGEGIPNHSWNAVKLDDRWYLCDATWSSGLVDPQKQGFMQQYSDSYFLTTPSDFARNHHPLDTAWLLTAEKQTLNEFLNAPLIYREALDQNVLPSSPETFNVEAKRKEPVQFQFQSPGPVDRVELQIVKGSSVTNIQSQAYKRDNGMYVIDYAFPHKGTYVLHFRMKGAYIFTYEVKVSK</sequence>
<dbReference type="Pfam" id="PF01841">
    <property type="entry name" value="Transglut_core"/>
    <property type="match status" value="1"/>
</dbReference>
<keyword evidence="3" id="KW-1185">Reference proteome</keyword>
<evidence type="ECO:0000259" key="1">
    <source>
        <dbReference type="SMART" id="SM00460"/>
    </source>
</evidence>
<dbReference type="EMBL" id="SMLW01000389">
    <property type="protein sequence ID" value="MTI24260.1"/>
    <property type="molecule type" value="Genomic_DNA"/>
</dbReference>
<protein>
    <recommendedName>
        <fullName evidence="1">Transglutaminase-like domain-containing protein</fullName>
    </recommendedName>
</protein>
<gene>
    <name evidence="2" type="ORF">E1163_04810</name>
</gene>
<dbReference type="InterPro" id="IPR038765">
    <property type="entry name" value="Papain-like_cys_pep_sf"/>
</dbReference>
<dbReference type="InterPro" id="IPR002931">
    <property type="entry name" value="Transglutaminase-like"/>
</dbReference>
<evidence type="ECO:0000313" key="2">
    <source>
        <dbReference type="EMBL" id="MTI24260.1"/>
    </source>
</evidence>
<dbReference type="PANTHER" id="PTHR46333">
    <property type="entry name" value="CYTOKINESIS PROTEIN 3"/>
    <property type="match status" value="1"/>
</dbReference>